<evidence type="ECO:0000256" key="1">
    <source>
        <dbReference type="ARBA" id="ARBA00004613"/>
    </source>
</evidence>
<dbReference type="PROSITE" id="PS52012">
    <property type="entry name" value="CFEM"/>
    <property type="match status" value="1"/>
</dbReference>
<dbReference type="GO" id="GO:0005576">
    <property type="term" value="C:extracellular region"/>
    <property type="evidence" value="ECO:0007669"/>
    <property type="project" value="UniProtKB-SubCell"/>
</dbReference>
<dbReference type="EMBL" id="ML769463">
    <property type="protein sequence ID" value="KAE9399907.1"/>
    <property type="molecule type" value="Genomic_DNA"/>
</dbReference>
<keyword evidence="4" id="KW-1015">Disulfide bond</keyword>
<evidence type="ECO:0000256" key="5">
    <source>
        <dbReference type="SAM" id="SignalP"/>
    </source>
</evidence>
<feature type="domain" description="CFEM" evidence="6">
    <location>
        <begin position="1"/>
        <end position="106"/>
    </location>
</feature>
<gene>
    <name evidence="7" type="ORF">BT96DRAFT_919808</name>
</gene>
<dbReference type="InterPro" id="IPR008427">
    <property type="entry name" value="Extracellular_membr_CFEM_dom"/>
</dbReference>
<evidence type="ECO:0000313" key="8">
    <source>
        <dbReference type="Proteomes" id="UP000799118"/>
    </source>
</evidence>
<sequence length="177" mass="17641">MASYLRPLLLTLALTATLGRTQATLPLCAESCSEVSAVIAGCDVCCTNTDFIQQVQSCVAIDCTTTEQQEATEYFDSTCDVSSSSGLTSGTATFASTASTASAGNSAAGTSAAKTSAALTAAKTTAGFTQTSVAPASTSSSKSIAGFNGSLGGFVTRSDVLKIVAVTIVGLTAMTQL</sequence>
<evidence type="ECO:0000256" key="3">
    <source>
        <dbReference type="ARBA" id="ARBA00022729"/>
    </source>
</evidence>
<keyword evidence="8" id="KW-1185">Reference proteome</keyword>
<organism evidence="7 8">
    <name type="scientific">Gymnopus androsaceus JB14</name>
    <dbReference type="NCBI Taxonomy" id="1447944"/>
    <lineage>
        <taxon>Eukaryota</taxon>
        <taxon>Fungi</taxon>
        <taxon>Dikarya</taxon>
        <taxon>Basidiomycota</taxon>
        <taxon>Agaricomycotina</taxon>
        <taxon>Agaricomycetes</taxon>
        <taxon>Agaricomycetidae</taxon>
        <taxon>Agaricales</taxon>
        <taxon>Marasmiineae</taxon>
        <taxon>Omphalotaceae</taxon>
        <taxon>Gymnopus</taxon>
    </lineage>
</organism>
<feature type="chain" id="PRO_5025443705" description="CFEM domain-containing protein" evidence="5">
    <location>
        <begin position="24"/>
        <end position="177"/>
    </location>
</feature>
<name>A0A6A4HSG9_9AGAR</name>
<evidence type="ECO:0000256" key="2">
    <source>
        <dbReference type="ARBA" id="ARBA00022525"/>
    </source>
</evidence>
<evidence type="ECO:0000256" key="4">
    <source>
        <dbReference type="ARBA" id="ARBA00023157"/>
    </source>
</evidence>
<dbReference type="OrthoDB" id="3065412at2759"/>
<dbReference type="AlphaFoldDB" id="A0A6A4HSG9"/>
<keyword evidence="3 5" id="KW-0732">Signal</keyword>
<evidence type="ECO:0000313" key="7">
    <source>
        <dbReference type="EMBL" id="KAE9399907.1"/>
    </source>
</evidence>
<reference evidence="7" key="1">
    <citation type="journal article" date="2019" name="Environ. Microbiol.">
        <title>Fungal ecological strategies reflected in gene transcription - a case study of two litter decomposers.</title>
        <authorList>
            <person name="Barbi F."/>
            <person name="Kohler A."/>
            <person name="Barry K."/>
            <person name="Baskaran P."/>
            <person name="Daum C."/>
            <person name="Fauchery L."/>
            <person name="Ihrmark K."/>
            <person name="Kuo A."/>
            <person name="LaButti K."/>
            <person name="Lipzen A."/>
            <person name="Morin E."/>
            <person name="Grigoriev I.V."/>
            <person name="Henrissat B."/>
            <person name="Lindahl B."/>
            <person name="Martin F."/>
        </authorList>
    </citation>
    <scope>NUCLEOTIDE SEQUENCE</scope>
    <source>
        <strain evidence="7">JB14</strain>
    </source>
</reference>
<proteinExistence type="predicted"/>
<keyword evidence="2" id="KW-0964">Secreted</keyword>
<comment type="subcellular location">
    <subcellularLocation>
        <location evidence="1">Secreted</location>
    </subcellularLocation>
</comment>
<protein>
    <recommendedName>
        <fullName evidence="6">CFEM domain-containing protein</fullName>
    </recommendedName>
</protein>
<feature type="signal peptide" evidence="5">
    <location>
        <begin position="1"/>
        <end position="23"/>
    </location>
</feature>
<evidence type="ECO:0000259" key="6">
    <source>
        <dbReference type="PROSITE" id="PS52012"/>
    </source>
</evidence>
<accession>A0A6A4HSG9</accession>
<dbReference type="Proteomes" id="UP000799118">
    <property type="component" value="Unassembled WGS sequence"/>
</dbReference>